<evidence type="ECO:0000256" key="4">
    <source>
        <dbReference type="ARBA" id="ARBA00023157"/>
    </source>
</evidence>
<keyword evidence="2" id="KW-0719">Serine esterase</keyword>
<dbReference type="SUPFAM" id="SSF53474">
    <property type="entry name" value="alpha/beta-Hydrolases"/>
    <property type="match status" value="1"/>
</dbReference>
<dbReference type="GO" id="GO:0052689">
    <property type="term" value="F:carboxylic ester hydrolase activity"/>
    <property type="evidence" value="ECO:0007669"/>
    <property type="project" value="UniProtKB-KW"/>
</dbReference>
<dbReference type="KEGG" id="clia:C3E79_00505"/>
<dbReference type="OrthoDB" id="4402524at2"/>
<dbReference type="InterPro" id="IPR029058">
    <property type="entry name" value="AB_hydrolase_fold"/>
</dbReference>
<evidence type="ECO:0000256" key="3">
    <source>
        <dbReference type="ARBA" id="ARBA00022801"/>
    </source>
</evidence>
<dbReference type="EMBL" id="CP026948">
    <property type="protein sequence ID" value="AWB83151.1"/>
    <property type="molecule type" value="Genomic_DNA"/>
</dbReference>
<comment type="similarity">
    <text evidence="1">Belongs to the cutinase family.</text>
</comment>
<protein>
    <submittedName>
        <fullName evidence="5">Uncharacterized protein</fullName>
    </submittedName>
</protein>
<gene>
    <name evidence="5" type="ORF">C3E79_00505</name>
</gene>
<dbReference type="PANTHER" id="PTHR33630">
    <property type="entry name" value="CUTINASE RV1984C-RELATED-RELATED"/>
    <property type="match status" value="1"/>
</dbReference>
<keyword evidence="4" id="KW-1015">Disulfide bond</keyword>
<dbReference type="Pfam" id="PF01083">
    <property type="entry name" value="Cutinase"/>
    <property type="match status" value="1"/>
</dbReference>
<evidence type="ECO:0000256" key="1">
    <source>
        <dbReference type="ARBA" id="ARBA00007534"/>
    </source>
</evidence>
<dbReference type="SMART" id="SM01110">
    <property type="entry name" value="Cutinase"/>
    <property type="match status" value="1"/>
</dbReference>
<name>A0A2S0WBL2_9CORY</name>
<dbReference type="PROSITE" id="PS51318">
    <property type="entry name" value="TAT"/>
    <property type="match status" value="1"/>
</dbReference>
<keyword evidence="6" id="KW-1185">Reference proteome</keyword>
<evidence type="ECO:0000256" key="2">
    <source>
        <dbReference type="ARBA" id="ARBA00022487"/>
    </source>
</evidence>
<proteinExistence type="inferred from homology"/>
<dbReference type="RefSeq" id="WP_108403147.1">
    <property type="nucleotide sequence ID" value="NZ_CP026948.1"/>
</dbReference>
<reference evidence="6" key="1">
    <citation type="submission" date="2018-01" db="EMBL/GenBank/DDBJ databases">
        <authorList>
            <person name="Li J."/>
        </authorList>
    </citation>
    <scope>NUCLEOTIDE SEQUENCE [LARGE SCALE GENOMIC DNA]</scope>
    <source>
        <strain evidence="6">2184</strain>
    </source>
</reference>
<organism evidence="5 6">
    <name type="scientific">Corynebacterium liangguodongii</name>
    <dbReference type="NCBI Taxonomy" id="2079535"/>
    <lineage>
        <taxon>Bacteria</taxon>
        <taxon>Bacillati</taxon>
        <taxon>Actinomycetota</taxon>
        <taxon>Actinomycetes</taxon>
        <taxon>Mycobacteriales</taxon>
        <taxon>Corynebacteriaceae</taxon>
        <taxon>Corynebacterium</taxon>
    </lineage>
</organism>
<dbReference type="InterPro" id="IPR006311">
    <property type="entry name" value="TAT_signal"/>
</dbReference>
<dbReference type="InterPro" id="IPR000675">
    <property type="entry name" value="Cutinase/axe"/>
</dbReference>
<dbReference type="Proteomes" id="UP000244754">
    <property type="component" value="Chromosome"/>
</dbReference>
<evidence type="ECO:0000313" key="6">
    <source>
        <dbReference type="Proteomes" id="UP000244754"/>
    </source>
</evidence>
<sequence>MAASTARTFINALGAAALLAAVTIGATPRPAGAQEISSNRANTVVNEQGCSAHYLIAVPGGANTVEGLPTAIPHGGNVFSTGLIVEAQTHGAVEALWVSYRSLPFAVDTYPAAFDDGYRETRNAVTTLAQRCPEARFSFTGYSLGAHITSQMTSDIAHGRGPIGPERVGSVALFSNPHQGGNGAVLSPGTPPDSRGALGSLPEGYGELGPRVLEICHADDVVCSMPPSLRGLVAPAMQVGLASGLAPLAPVAHVLATLGLDVFKLAAGITAHGGYEGPDRREAAGWITAHA</sequence>
<dbReference type="Gene3D" id="3.40.50.1820">
    <property type="entry name" value="alpha/beta hydrolase"/>
    <property type="match status" value="1"/>
</dbReference>
<dbReference type="PANTHER" id="PTHR33630:SF9">
    <property type="entry name" value="CUTINASE 4"/>
    <property type="match status" value="1"/>
</dbReference>
<evidence type="ECO:0000313" key="5">
    <source>
        <dbReference type="EMBL" id="AWB83151.1"/>
    </source>
</evidence>
<accession>A0A2S0WBL2</accession>
<dbReference type="AlphaFoldDB" id="A0A2S0WBL2"/>
<keyword evidence="3" id="KW-0378">Hydrolase</keyword>